<evidence type="ECO:0000313" key="3">
    <source>
        <dbReference type="EMBL" id="KAF6205564.1"/>
    </source>
</evidence>
<feature type="region of interest" description="Disordered" evidence="1">
    <location>
        <begin position="39"/>
        <end position="80"/>
    </location>
</feature>
<keyword evidence="4" id="KW-1185">Reference proteome</keyword>
<evidence type="ECO:0000256" key="2">
    <source>
        <dbReference type="SAM" id="SignalP"/>
    </source>
</evidence>
<comment type="caution">
    <text evidence="3">The sequence shown here is derived from an EMBL/GenBank/DDBJ whole genome shotgun (WGS) entry which is preliminary data.</text>
</comment>
<feature type="compositionally biased region" description="Basic and acidic residues" evidence="1">
    <location>
        <begin position="64"/>
        <end position="80"/>
    </location>
</feature>
<evidence type="ECO:0000313" key="4">
    <source>
        <dbReference type="Proteomes" id="UP000466442"/>
    </source>
</evidence>
<reference evidence="3" key="1">
    <citation type="journal article" date="2021" name="Mol. Ecol. Resour.">
        <title>Apolygus lucorum genome provides insights into omnivorousness and mesophyll feeding.</title>
        <authorList>
            <person name="Liu Y."/>
            <person name="Liu H."/>
            <person name="Wang H."/>
            <person name="Huang T."/>
            <person name="Liu B."/>
            <person name="Yang B."/>
            <person name="Yin L."/>
            <person name="Li B."/>
            <person name="Zhang Y."/>
            <person name="Zhang S."/>
            <person name="Jiang F."/>
            <person name="Zhang X."/>
            <person name="Ren Y."/>
            <person name="Wang B."/>
            <person name="Wang S."/>
            <person name="Lu Y."/>
            <person name="Wu K."/>
            <person name="Fan W."/>
            <person name="Wang G."/>
        </authorList>
    </citation>
    <scope>NUCLEOTIDE SEQUENCE</scope>
    <source>
        <strain evidence="3">12Hb</strain>
    </source>
</reference>
<proteinExistence type="predicted"/>
<dbReference type="OrthoDB" id="10637088at2759"/>
<keyword evidence="2" id="KW-0732">Signal</keyword>
<sequence>MTFQIALLLACGLAVTLGSVMSHTSVYIPHQTRYSTRIEHEPRKPWPVKSSTQWIRSRSGPHKVTHESHKITRDSHKISQESHKISQDNHRMSHESHQISQDIGFGGESRVGPSALGVDAPTGYSYSSVSKHEKGGWSRVDVQIGSYHIPTSYSSFNLYSTK</sequence>
<name>A0A6A4JG13_APOLU</name>
<dbReference type="EMBL" id="WIXP02000009">
    <property type="protein sequence ID" value="KAF6205564.1"/>
    <property type="molecule type" value="Genomic_DNA"/>
</dbReference>
<gene>
    <name evidence="3" type="ORF">GE061_019737</name>
</gene>
<accession>A0A6A4JG13</accession>
<feature type="signal peptide" evidence="2">
    <location>
        <begin position="1"/>
        <end position="18"/>
    </location>
</feature>
<evidence type="ECO:0008006" key="5">
    <source>
        <dbReference type="Google" id="ProtNLM"/>
    </source>
</evidence>
<organism evidence="3 4">
    <name type="scientific">Apolygus lucorum</name>
    <name type="common">Small green plant bug</name>
    <name type="synonym">Lygocoris lucorum</name>
    <dbReference type="NCBI Taxonomy" id="248454"/>
    <lineage>
        <taxon>Eukaryota</taxon>
        <taxon>Metazoa</taxon>
        <taxon>Ecdysozoa</taxon>
        <taxon>Arthropoda</taxon>
        <taxon>Hexapoda</taxon>
        <taxon>Insecta</taxon>
        <taxon>Pterygota</taxon>
        <taxon>Neoptera</taxon>
        <taxon>Paraneoptera</taxon>
        <taxon>Hemiptera</taxon>
        <taxon>Heteroptera</taxon>
        <taxon>Panheteroptera</taxon>
        <taxon>Cimicomorpha</taxon>
        <taxon>Miridae</taxon>
        <taxon>Mirini</taxon>
        <taxon>Apolygus</taxon>
    </lineage>
</organism>
<dbReference type="AlphaFoldDB" id="A0A6A4JG13"/>
<protein>
    <recommendedName>
        <fullName evidence="5">Attacin C-terminal domain-containing protein</fullName>
    </recommendedName>
</protein>
<feature type="chain" id="PRO_5043388921" description="Attacin C-terminal domain-containing protein" evidence="2">
    <location>
        <begin position="19"/>
        <end position="162"/>
    </location>
</feature>
<evidence type="ECO:0000256" key="1">
    <source>
        <dbReference type="SAM" id="MobiDB-lite"/>
    </source>
</evidence>
<dbReference type="Proteomes" id="UP000466442">
    <property type="component" value="Linkage Group LG9"/>
</dbReference>